<sequence length="32" mass="3751">KRLKFDNYVEMQKKGKNCPLSDLQLINPCLTL</sequence>
<organism evidence="1">
    <name type="scientific">marine sediment metagenome</name>
    <dbReference type="NCBI Taxonomy" id="412755"/>
    <lineage>
        <taxon>unclassified sequences</taxon>
        <taxon>metagenomes</taxon>
        <taxon>ecological metagenomes</taxon>
    </lineage>
</organism>
<proteinExistence type="predicted"/>
<gene>
    <name evidence="1" type="ORF">S12H4_39847</name>
</gene>
<protein>
    <submittedName>
        <fullName evidence="1">Uncharacterized protein</fullName>
    </submittedName>
</protein>
<reference evidence="1" key="1">
    <citation type="journal article" date="2014" name="Front. Microbiol.">
        <title>High frequency of phylogenetically diverse reductive dehalogenase-homologous genes in deep subseafloor sedimentary metagenomes.</title>
        <authorList>
            <person name="Kawai M."/>
            <person name="Futagami T."/>
            <person name="Toyoda A."/>
            <person name="Takaki Y."/>
            <person name="Nishi S."/>
            <person name="Hori S."/>
            <person name="Arai W."/>
            <person name="Tsubouchi T."/>
            <person name="Morono Y."/>
            <person name="Uchiyama I."/>
            <person name="Ito T."/>
            <person name="Fujiyama A."/>
            <person name="Inagaki F."/>
            <person name="Takami H."/>
        </authorList>
    </citation>
    <scope>NUCLEOTIDE SEQUENCE</scope>
    <source>
        <strain evidence="1">Expedition CK06-06</strain>
    </source>
</reference>
<comment type="caution">
    <text evidence="1">The sequence shown here is derived from an EMBL/GenBank/DDBJ whole genome shotgun (WGS) entry which is preliminary data.</text>
</comment>
<accession>X1S7G6</accession>
<dbReference type="EMBL" id="BARW01024128">
    <property type="protein sequence ID" value="GAI88957.1"/>
    <property type="molecule type" value="Genomic_DNA"/>
</dbReference>
<evidence type="ECO:0000313" key="1">
    <source>
        <dbReference type="EMBL" id="GAI88957.1"/>
    </source>
</evidence>
<name>X1S7G6_9ZZZZ</name>
<dbReference type="AlphaFoldDB" id="X1S7G6"/>
<feature type="non-terminal residue" evidence="1">
    <location>
        <position position="1"/>
    </location>
</feature>